<feature type="non-terminal residue" evidence="1">
    <location>
        <position position="1"/>
    </location>
</feature>
<dbReference type="Proteomes" id="UP000053661">
    <property type="component" value="Unassembled WGS sequence"/>
</dbReference>
<evidence type="ECO:0000313" key="2">
    <source>
        <dbReference type="Proteomes" id="UP000053661"/>
    </source>
</evidence>
<gene>
    <name evidence="1" type="ORF">N340_09637</name>
</gene>
<sequence>LDGDILVDTDLEGTDAECLGRRAHGRTPHVEVGEDGAAKLLVEGVDVGLAVCIVEGELPFVAVQLHSDPSQVTQRRFRPRRIGCSAHLAVLPGQAVDIPEAGARVMVESPVGAITRPGHPHAPVCDAAQVHLPGTTHLVVFHDGFVGALHSPEILRFIPQGGLHVLQLGLRGGDALRTLASLRKGFPSRKKQEPQ</sequence>
<accession>A0A093CHY5</accession>
<dbReference type="EMBL" id="KL464542">
    <property type="protein sequence ID" value="KFV15470.1"/>
    <property type="molecule type" value="Genomic_DNA"/>
</dbReference>
<keyword evidence="2" id="KW-1185">Reference proteome</keyword>
<feature type="non-terminal residue" evidence="1">
    <location>
        <position position="195"/>
    </location>
</feature>
<protein>
    <submittedName>
        <fullName evidence="1">Uncharacterized protein</fullName>
    </submittedName>
</protein>
<organism evidence="1 2">
    <name type="scientific">Tauraco erythrolophus</name>
    <name type="common">Red-crested turaco</name>
    <dbReference type="NCBI Taxonomy" id="121530"/>
    <lineage>
        <taxon>Eukaryota</taxon>
        <taxon>Metazoa</taxon>
        <taxon>Chordata</taxon>
        <taxon>Craniata</taxon>
        <taxon>Vertebrata</taxon>
        <taxon>Euteleostomi</taxon>
        <taxon>Archelosauria</taxon>
        <taxon>Archosauria</taxon>
        <taxon>Dinosauria</taxon>
        <taxon>Saurischia</taxon>
        <taxon>Theropoda</taxon>
        <taxon>Coelurosauria</taxon>
        <taxon>Aves</taxon>
        <taxon>Neognathae</taxon>
        <taxon>Neoaves</taxon>
        <taxon>Otidimorphae</taxon>
        <taxon>Musophagiformes</taxon>
        <taxon>Musophagidae</taxon>
        <taxon>Tauraco</taxon>
    </lineage>
</organism>
<name>A0A093CHY5_TAUER</name>
<proteinExistence type="predicted"/>
<evidence type="ECO:0000313" key="1">
    <source>
        <dbReference type="EMBL" id="KFV15470.1"/>
    </source>
</evidence>
<dbReference type="AlphaFoldDB" id="A0A093CHY5"/>
<reference evidence="1 2" key="1">
    <citation type="submission" date="2014-04" db="EMBL/GenBank/DDBJ databases">
        <title>Genome evolution of avian class.</title>
        <authorList>
            <person name="Zhang G."/>
            <person name="Li C."/>
        </authorList>
    </citation>
    <scope>NUCLEOTIDE SEQUENCE [LARGE SCALE GENOMIC DNA]</scope>
    <source>
        <strain evidence="1">BGI_N340</strain>
    </source>
</reference>